<feature type="chain" id="PRO_5043999927" description="Secreted protein" evidence="1">
    <location>
        <begin position="16"/>
        <end position="81"/>
    </location>
</feature>
<dbReference type="EMBL" id="BPLR01008548">
    <property type="protein sequence ID" value="GIY25481.1"/>
    <property type="molecule type" value="Genomic_DNA"/>
</dbReference>
<keyword evidence="3" id="KW-1185">Reference proteome</keyword>
<reference evidence="2 3" key="1">
    <citation type="submission" date="2021-06" db="EMBL/GenBank/DDBJ databases">
        <title>Caerostris extrusa draft genome.</title>
        <authorList>
            <person name="Kono N."/>
            <person name="Arakawa K."/>
        </authorList>
    </citation>
    <scope>NUCLEOTIDE SEQUENCE [LARGE SCALE GENOMIC DNA]</scope>
</reference>
<dbReference type="Proteomes" id="UP001054945">
    <property type="component" value="Unassembled WGS sequence"/>
</dbReference>
<proteinExistence type="predicted"/>
<name>A0AAV4RYN6_CAEEX</name>
<evidence type="ECO:0000313" key="2">
    <source>
        <dbReference type="EMBL" id="GIY25481.1"/>
    </source>
</evidence>
<organism evidence="2 3">
    <name type="scientific">Caerostris extrusa</name>
    <name type="common">Bark spider</name>
    <name type="synonym">Caerostris bankana</name>
    <dbReference type="NCBI Taxonomy" id="172846"/>
    <lineage>
        <taxon>Eukaryota</taxon>
        <taxon>Metazoa</taxon>
        <taxon>Ecdysozoa</taxon>
        <taxon>Arthropoda</taxon>
        <taxon>Chelicerata</taxon>
        <taxon>Arachnida</taxon>
        <taxon>Araneae</taxon>
        <taxon>Araneomorphae</taxon>
        <taxon>Entelegynae</taxon>
        <taxon>Araneoidea</taxon>
        <taxon>Araneidae</taxon>
        <taxon>Caerostris</taxon>
    </lineage>
</organism>
<sequence length="81" mass="8732">MKGVASIWLSDYSCALLCRQICLVICLKCHSVRAPSTFQLTRTGRHSKIFSEEGASLDPIASMEALGSTAEPPCCKGLQNT</sequence>
<evidence type="ECO:0000313" key="3">
    <source>
        <dbReference type="Proteomes" id="UP001054945"/>
    </source>
</evidence>
<protein>
    <recommendedName>
        <fullName evidence="4">Secreted protein</fullName>
    </recommendedName>
</protein>
<comment type="caution">
    <text evidence="2">The sequence shown here is derived from an EMBL/GenBank/DDBJ whole genome shotgun (WGS) entry which is preliminary data.</text>
</comment>
<dbReference type="AlphaFoldDB" id="A0AAV4RYN6"/>
<evidence type="ECO:0000256" key="1">
    <source>
        <dbReference type="SAM" id="SignalP"/>
    </source>
</evidence>
<feature type="signal peptide" evidence="1">
    <location>
        <begin position="1"/>
        <end position="15"/>
    </location>
</feature>
<gene>
    <name evidence="2" type="ORF">CEXT_147971</name>
</gene>
<evidence type="ECO:0008006" key="4">
    <source>
        <dbReference type="Google" id="ProtNLM"/>
    </source>
</evidence>
<keyword evidence="1" id="KW-0732">Signal</keyword>
<accession>A0AAV4RYN6</accession>